<feature type="compositionally biased region" description="Pro residues" evidence="1">
    <location>
        <begin position="107"/>
        <end position="116"/>
    </location>
</feature>
<dbReference type="Proteomes" id="UP000037982">
    <property type="component" value="Unassembled WGS sequence"/>
</dbReference>
<feature type="compositionally biased region" description="Low complexity" evidence="1">
    <location>
        <begin position="117"/>
        <end position="164"/>
    </location>
</feature>
<dbReference type="PROSITE" id="PS51257">
    <property type="entry name" value="PROKAR_LIPOPROTEIN"/>
    <property type="match status" value="1"/>
</dbReference>
<feature type="chain" id="PRO_5039191051" evidence="2">
    <location>
        <begin position="23"/>
        <end position="534"/>
    </location>
</feature>
<reference evidence="4" key="1">
    <citation type="submission" date="2015-07" db="EMBL/GenBank/DDBJ databases">
        <authorList>
            <person name="Ju K.-S."/>
            <person name="Doroghazi J.R."/>
            <person name="Metcalf W.W."/>
        </authorList>
    </citation>
    <scope>NUCLEOTIDE SEQUENCE [LARGE SCALE GENOMIC DNA]</scope>
    <source>
        <strain evidence="4">NRRL ISP-5002</strain>
    </source>
</reference>
<sequence>MRRSLRIAPLLAITAVSSLLVAGCSATESGAPDNGKEAAVAADSTASPKLTVRGTDNGKSGGTPSAVARPGGGHKGRLAEKSALKVASYDRNSGRAVITAPAVRPSPSTPGVPSKPPSSGSPSATPSATSSASSSASPSASASATPSASASSSPSSSSSATVSADPSKGAPSPQSDVAVGDVIASAPAPGAPQGVLAKVTQVVAKTDRGTEVKTAPATLDALLGGSTAHGTVPVDPASVKVEPIAPKVKVSWARTGGLHFGPKGAQLPLGRLRLDVGASLPTPPGGPASAEASATGYVQLAPEVDFSYEGGRSGGVGGASLTLSGNWSSQWELKGRAAVSTEAKPLRLPFAKLHADPVIQVGPVPVVVNLDLTCYLQVDADGKASVDVKQDLKGNFAVGGTYQHAKGWSPVAKAAMHSTPVRATAAAAGNVKAAIGAEASLGLYGSVGVTADVAPYLRVEGAGSASAATDGSASATGSWAAFGGVDLSGALRAHLDIFGTPVFDRRIPLGTLHREWKLGSGKGTVSRAPTGTRH</sequence>
<gene>
    <name evidence="3" type="ORF">ADL29_38830</name>
</gene>
<keyword evidence="4" id="KW-1185">Reference proteome</keyword>
<accession>A0A0N0XRI2</accession>
<dbReference type="PATRIC" id="fig|66876.3.peg.8525"/>
<comment type="caution">
    <text evidence="3">The sequence shown here is derived from an EMBL/GenBank/DDBJ whole genome shotgun (WGS) entry which is preliminary data.</text>
</comment>
<name>A0A0N0XRI2_9ACTN</name>
<evidence type="ECO:0000313" key="3">
    <source>
        <dbReference type="EMBL" id="KPC58405.1"/>
    </source>
</evidence>
<organism evidence="3 4">
    <name type="scientific">Streptomyces chattanoogensis</name>
    <dbReference type="NCBI Taxonomy" id="66876"/>
    <lineage>
        <taxon>Bacteria</taxon>
        <taxon>Bacillati</taxon>
        <taxon>Actinomycetota</taxon>
        <taxon>Actinomycetes</taxon>
        <taxon>Kitasatosporales</taxon>
        <taxon>Streptomycetaceae</taxon>
        <taxon>Streptomyces</taxon>
    </lineage>
</organism>
<dbReference type="AlphaFoldDB" id="A0A0N0XRI2"/>
<feature type="signal peptide" evidence="2">
    <location>
        <begin position="1"/>
        <end position="22"/>
    </location>
</feature>
<dbReference type="EMBL" id="LGKG01000207">
    <property type="protein sequence ID" value="KPC58405.1"/>
    <property type="molecule type" value="Genomic_DNA"/>
</dbReference>
<evidence type="ECO:0000313" key="4">
    <source>
        <dbReference type="Proteomes" id="UP000037982"/>
    </source>
</evidence>
<keyword evidence="3" id="KW-0449">Lipoprotein</keyword>
<keyword evidence="2" id="KW-0732">Signal</keyword>
<evidence type="ECO:0000256" key="2">
    <source>
        <dbReference type="SAM" id="SignalP"/>
    </source>
</evidence>
<feature type="region of interest" description="Disordered" evidence="1">
    <location>
        <begin position="27"/>
        <end position="176"/>
    </location>
</feature>
<protein>
    <submittedName>
        <fullName evidence="3">Lipoprotein</fullName>
    </submittedName>
</protein>
<proteinExistence type="predicted"/>
<evidence type="ECO:0000256" key="1">
    <source>
        <dbReference type="SAM" id="MobiDB-lite"/>
    </source>
</evidence>